<accession>A0A9D1X4V8</accession>
<evidence type="ECO:0000313" key="2">
    <source>
        <dbReference type="EMBL" id="HIX71510.1"/>
    </source>
</evidence>
<organism evidence="2 3">
    <name type="scientific">Candidatus Anaerobutyricum stercoripullorum</name>
    <dbReference type="NCBI Taxonomy" id="2838456"/>
    <lineage>
        <taxon>Bacteria</taxon>
        <taxon>Bacillati</taxon>
        <taxon>Bacillota</taxon>
        <taxon>Clostridia</taxon>
        <taxon>Lachnospirales</taxon>
        <taxon>Lachnospiraceae</taxon>
        <taxon>Anaerobutyricum</taxon>
    </lineage>
</organism>
<dbReference type="InterPro" id="IPR013783">
    <property type="entry name" value="Ig-like_fold"/>
</dbReference>
<reference evidence="2" key="2">
    <citation type="submission" date="2021-04" db="EMBL/GenBank/DDBJ databases">
        <authorList>
            <person name="Gilroy R."/>
        </authorList>
    </citation>
    <scope>NUCLEOTIDE SEQUENCE</scope>
    <source>
        <strain evidence="2">ChiSxjej3B15-1167</strain>
    </source>
</reference>
<evidence type="ECO:0000256" key="1">
    <source>
        <dbReference type="SAM" id="SignalP"/>
    </source>
</evidence>
<proteinExistence type="predicted"/>
<dbReference type="EMBL" id="DXEQ01000015">
    <property type="protein sequence ID" value="HIX71510.1"/>
    <property type="molecule type" value="Genomic_DNA"/>
</dbReference>
<dbReference type="SUPFAM" id="SSF49265">
    <property type="entry name" value="Fibronectin type III"/>
    <property type="match status" value="1"/>
</dbReference>
<gene>
    <name evidence="2" type="ORF">H9849_00670</name>
</gene>
<evidence type="ECO:0000313" key="3">
    <source>
        <dbReference type="Proteomes" id="UP000886805"/>
    </source>
</evidence>
<keyword evidence="1" id="KW-0732">Signal</keyword>
<dbReference type="Proteomes" id="UP000886805">
    <property type="component" value="Unassembled WGS sequence"/>
</dbReference>
<comment type="caution">
    <text evidence="2">The sequence shown here is derived from an EMBL/GenBank/DDBJ whole genome shotgun (WGS) entry which is preliminary data.</text>
</comment>
<name>A0A9D1X4V8_9FIRM</name>
<reference evidence="2" key="1">
    <citation type="journal article" date="2021" name="PeerJ">
        <title>Extensive microbial diversity within the chicken gut microbiome revealed by metagenomics and culture.</title>
        <authorList>
            <person name="Gilroy R."/>
            <person name="Ravi A."/>
            <person name="Getino M."/>
            <person name="Pursley I."/>
            <person name="Horton D.L."/>
            <person name="Alikhan N.F."/>
            <person name="Baker D."/>
            <person name="Gharbi K."/>
            <person name="Hall N."/>
            <person name="Watson M."/>
            <person name="Adriaenssens E.M."/>
            <person name="Foster-Nyarko E."/>
            <person name="Jarju S."/>
            <person name="Secka A."/>
            <person name="Antonio M."/>
            <person name="Oren A."/>
            <person name="Chaudhuri R.R."/>
            <person name="La Ragione R."/>
            <person name="Hildebrand F."/>
            <person name="Pallen M.J."/>
        </authorList>
    </citation>
    <scope>NUCLEOTIDE SEQUENCE</scope>
    <source>
        <strain evidence="2">ChiSxjej3B15-1167</strain>
    </source>
</reference>
<dbReference type="AlphaFoldDB" id="A0A9D1X4V8"/>
<feature type="chain" id="PRO_5039195680" evidence="1">
    <location>
        <begin position="25"/>
        <end position="402"/>
    </location>
</feature>
<feature type="signal peptide" evidence="1">
    <location>
        <begin position="1"/>
        <end position="24"/>
    </location>
</feature>
<dbReference type="Gene3D" id="2.60.40.10">
    <property type="entry name" value="Immunoglobulins"/>
    <property type="match status" value="1"/>
</dbReference>
<dbReference type="InterPro" id="IPR036116">
    <property type="entry name" value="FN3_sf"/>
</dbReference>
<sequence>MRKYLFPLLGVLFLAVLAPMSVDARQAEDAKVDLFYYYPSTDENDNYKLTAAEMAGAQAISVGSTVNVDFRVDDFKVYKLSLAANQVVRFNDAKNGEEQGWVSYCFYNSAGERKYYYNEYTDDYDGAVIYSDKAETYYILAYSNSSAVSYFSITDASFRENVTQKANKGTQFAFVPSVTGAYTFNVKDSNYKNVSMSISAVNGEITDYKETEGKYTSSVSANLTAGKTYILSVYSNGKYTLTLTKSAAADAVAAQIARIGSATTSNGAAIDAARAAFNALTPAEQKAVSNAATLTALENQYANLTKPSVAKVKIKKVKAAKKGKKATVTWKKISGAAGYQVTYGTKKSLKKAKTVTVNASKSKAVIRKLKNKKYYVRVRAFKTYRGQTFYGSYSKVKKVTIR</sequence>
<protein>
    <submittedName>
        <fullName evidence="2">Fibronectin type III domain-containing protein</fullName>
    </submittedName>
</protein>